<organism evidence="1">
    <name type="scientific">Mytilinidion resinicola</name>
    <dbReference type="NCBI Taxonomy" id="574789"/>
    <lineage>
        <taxon>Eukaryota</taxon>
        <taxon>Fungi</taxon>
        <taxon>Dikarya</taxon>
        <taxon>Ascomycota</taxon>
        <taxon>Pezizomycotina</taxon>
        <taxon>Dothideomycetes</taxon>
        <taxon>Pleosporomycetidae</taxon>
        <taxon>Mytilinidiales</taxon>
        <taxon>Mytilinidiaceae</taxon>
        <taxon>Mytilinidion</taxon>
    </lineage>
</organism>
<reference evidence="3" key="2">
    <citation type="submission" date="2020-04" db="EMBL/GenBank/DDBJ databases">
        <authorList>
            <consortium name="NCBI Genome Project"/>
        </authorList>
    </citation>
    <scope>NUCLEOTIDE SEQUENCE</scope>
    <source>
        <strain evidence="3">CBS 304.34</strain>
    </source>
</reference>
<proteinExistence type="predicted"/>
<name>A0A6A6Z1Z4_9PEZI</name>
<evidence type="ECO:0000313" key="1">
    <source>
        <dbReference type="EMBL" id="KAF2814739.1"/>
    </source>
</evidence>
<gene>
    <name evidence="1 3" type="ORF">BDZ99DRAFT_458727</name>
</gene>
<reference evidence="3" key="3">
    <citation type="submission" date="2025-04" db="UniProtKB">
        <authorList>
            <consortium name="RefSeq"/>
        </authorList>
    </citation>
    <scope>IDENTIFICATION</scope>
    <source>
        <strain evidence="3">CBS 304.34</strain>
    </source>
</reference>
<reference evidence="1 3" key="1">
    <citation type="journal article" date="2020" name="Stud. Mycol.">
        <title>101 Dothideomycetes genomes: a test case for predicting lifestyles and emergence of pathogens.</title>
        <authorList>
            <person name="Haridas S."/>
            <person name="Albert R."/>
            <person name="Binder M."/>
            <person name="Bloem J."/>
            <person name="Labutti K."/>
            <person name="Salamov A."/>
            <person name="Andreopoulos B."/>
            <person name="Baker S."/>
            <person name="Barry K."/>
            <person name="Bills G."/>
            <person name="Bluhm B."/>
            <person name="Cannon C."/>
            <person name="Castanera R."/>
            <person name="Culley D."/>
            <person name="Daum C."/>
            <person name="Ezra D."/>
            <person name="Gonzalez J."/>
            <person name="Henrissat B."/>
            <person name="Kuo A."/>
            <person name="Liang C."/>
            <person name="Lipzen A."/>
            <person name="Lutzoni F."/>
            <person name="Magnuson J."/>
            <person name="Mondo S."/>
            <person name="Nolan M."/>
            <person name="Ohm R."/>
            <person name="Pangilinan J."/>
            <person name="Park H.-J."/>
            <person name="Ramirez L."/>
            <person name="Alfaro M."/>
            <person name="Sun H."/>
            <person name="Tritt A."/>
            <person name="Yoshinaga Y."/>
            <person name="Zwiers L.-H."/>
            <person name="Turgeon B."/>
            <person name="Goodwin S."/>
            <person name="Spatafora J."/>
            <person name="Crous P."/>
            <person name="Grigoriev I."/>
        </authorList>
    </citation>
    <scope>NUCLEOTIDE SEQUENCE</scope>
    <source>
        <strain evidence="1 3">CBS 304.34</strain>
    </source>
</reference>
<dbReference type="AlphaFoldDB" id="A0A6A6Z1Z4"/>
<dbReference type="EMBL" id="MU003694">
    <property type="protein sequence ID" value="KAF2814739.1"/>
    <property type="molecule type" value="Genomic_DNA"/>
</dbReference>
<sequence>MACRPTRDAERGVANGLTGDELCRAALRAPVGWNTARERDCPDCTTPMEVVEC</sequence>
<dbReference type="Proteomes" id="UP000504636">
    <property type="component" value="Unplaced"/>
</dbReference>
<keyword evidence="2" id="KW-1185">Reference proteome</keyword>
<protein>
    <submittedName>
        <fullName evidence="1 3">Uncharacterized protein</fullName>
    </submittedName>
</protein>
<evidence type="ECO:0000313" key="3">
    <source>
        <dbReference type="RefSeq" id="XP_033581703.1"/>
    </source>
</evidence>
<dbReference type="GeneID" id="54459876"/>
<dbReference type="RefSeq" id="XP_033581703.1">
    <property type="nucleotide sequence ID" value="XM_033718983.1"/>
</dbReference>
<evidence type="ECO:0000313" key="2">
    <source>
        <dbReference type="Proteomes" id="UP000504636"/>
    </source>
</evidence>
<accession>A0A6A6Z1Z4</accession>